<comment type="caution">
    <text evidence="1">The sequence shown here is derived from an EMBL/GenBank/DDBJ whole genome shotgun (WGS) entry which is preliminary data.</text>
</comment>
<reference evidence="1 2" key="1">
    <citation type="submission" date="2019-07" db="EMBL/GenBank/DDBJ databases">
        <title>Active sludge and wastewater microbial communities from Klosterneuburg, Austria.</title>
        <authorList>
            <person name="Wagner M."/>
        </authorList>
    </citation>
    <scope>NUCLEOTIDE SEQUENCE [LARGE SCALE GENOMIC DNA]</scope>
    <source>
        <strain evidence="1 2">Nm2</strain>
    </source>
</reference>
<dbReference type="EMBL" id="VNHT01000005">
    <property type="protein sequence ID" value="TYP92900.1"/>
    <property type="molecule type" value="Genomic_DNA"/>
</dbReference>
<name>A0A5D3YK62_9PROT</name>
<dbReference type="Proteomes" id="UP000324176">
    <property type="component" value="Unassembled WGS sequence"/>
</dbReference>
<accession>A0A5D3YK62</accession>
<dbReference type="AlphaFoldDB" id="A0A5D3YK62"/>
<protein>
    <submittedName>
        <fullName evidence="1">Uncharacterized protein</fullName>
    </submittedName>
</protein>
<gene>
    <name evidence="1" type="ORF">BCL69_1005101</name>
</gene>
<organism evidence="1 2">
    <name type="scientific">Nitrosomonas communis</name>
    <dbReference type="NCBI Taxonomy" id="44574"/>
    <lineage>
        <taxon>Bacteria</taxon>
        <taxon>Pseudomonadati</taxon>
        <taxon>Pseudomonadota</taxon>
        <taxon>Betaproteobacteria</taxon>
        <taxon>Nitrosomonadales</taxon>
        <taxon>Nitrosomonadaceae</taxon>
        <taxon>Nitrosomonas</taxon>
    </lineage>
</organism>
<sequence>MNKTLIAFTYWQDGGMWLGYLDEFSDQNLTCCEEKGFDRKSRKTQ</sequence>
<evidence type="ECO:0000313" key="2">
    <source>
        <dbReference type="Proteomes" id="UP000324176"/>
    </source>
</evidence>
<evidence type="ECO:0000313" key="1">
    <source>
        <dbReference type="EMBL" id="TYP92900.1"/>
    </source>
</evidence>
<proteinExistence type="predicted"/>